<evidence type="ECO:0000313" key="2">
    <source>
        <dbReference type="Proteomes" id="UP001153365"/>
    </source>
</evidence>
<dbReference type="AlphaFoldDB" id="A0AAV0BAV2"/>
<gene>
    <name evidence="1" type="ORF">PPACK8108_LOCUS16875</name>
</gene>
<dbReference type="EMBL" id="CALTRL010004656">
    <property type="protein sequence ID" value="CAH7683393.1"/>
    <property type="molecule type" value="Genomic_DNA"/>
</dbReference>
<reference evidence="1" key="1">
    <citation type="submission" date="2022-06" db="EMBL/GenBank/DDBJ databases">
        <authorList>
            <consortium name="SYNGENTA / RWTH Aachen University"/>
        </authorList>
    </citation>
    <scope>NUCLEOTIDE SEQUENCE</scope>
</reference>
<sequence>FIYIFYCCCACVPALAVAWTVRNPGTLMPFALGPRRRLYIYRLVNVPAFLLPFITSPSHTSLLIDLQPLPVFFCPQSLFDILLVLPSSNVYANLIFL</sequence>
<organism evidence="1 2">
    <name type="scientific">Phakopsora pachyrhizi</name>
    <name type="common">Asian soybean rust disease fungus</name>
    <dbReference type="NCBI Taxonomy" id="170000"/>
    <lineage>
        <taxon>Eukaryota</taxon>
        <taxon>Fungi</taxon>
        <taxon>Dikarya</taxon>
        <taxon>Basidiomycota</taxon>
        <taxon>Pucciniomycotina</taxon>
        <taxon>Pucciniomycetes</taxon>
        <taxon>Pucciniales</taxon>
        <taxon>Phakopsoraceae</taxon>
        <taxon>Phakopsora</taxon>
    </lineage>
</organism>
<accession>A0AAV0BAV2</accession>
<name>A0AAV0BAV2_PHAPC</name>
<protein>
    <submittedName>
        <fullName evidence="1">Expressed protein</fullName>
    </submittedName>
</protein>
<evidence type="ECO:0000313" key="1">
    <source>
        <dbReference type="EMBL" id="CAH7683393.1"/>
    </source>
</evidence>
<feature type="non-terminal residue" evidence="1">
    <location>
        <position position="1"/>
    </location>
</feature>
<keyword evidence="2" id="KW-1185">Reference proteome</keyword>
<proteinExistence type="predicted"/>
<dbReference type="Proteomes" id="UP001153365">
    <property type="component" value="Unassembled WGS sequence"/>
</dbReference>
<comment type="caution">
    <text evidence="1">The sequence shown here is derived from an EMBL/GenBank/DDBJ whole genome shotgun (WGS) entry which is preliminary data.</text>
</comment>